<evidence type="ECO:0000313" key="2">
    <source>
        <dbReference type="Proteomes" id="UP001396334"/>
    </source>
</evidence>
<evidence type="ECO:0000313" key="1">
    <source>
        <dbReference type="EMBL" id="KAK9037608.1"/>
    </source>
</evidence>
<keyword evidence="2" id="KW-1185">Reference proteome</keyword>
<accession>A0ABR2TJE1</accession>
<dbReference type="EMBL" id="JBBPBN010000005">
    <property type="protein sequence ID" value="KAK9037608.1"/>
    <property type="molecule type" value="Genomic_DNA"/>
</dbReference>
<comment type="caution">
    <text evidence="1">The sequence shown here is derived from an EMBL/GenBank/DDBJ whole genome shotgun (WGS) entry which is preliminary data.</text>
</comment>
<proteinExistence type="predicted"/>
<reference evidence="1 2" key="1">
    <citation type="journal article" date="2024" name="G3 (Bethesda)">
        <title>Genome assembly of Hibiscus sabdariffa L. provides insights into metabolisms of medicinal natural products.</title>
        <authorList>
            <person name="Kim T."/>
        </authorList>
    </citation>
    <scope>NUCLEOTIDE SEQUENCE [LARGE SCALE GENOMIC DNA]</scope>
    <source>
        <strain evidence="1">TK-2024</strain>
        <tissue evidence="1">Old leaves</tissue>
    </source>
</reference>
<name>A0ABR2TJE1_9ROSI</name>
<sequence length="86" mass="9217">MVLDARVFRLHGSHSPETTEAYVFAEGSESQLKVIDGGDSIAIVNKLNGPLGGIELLSRDITTVAGPLFIHYGSVHTCHSFNTASY</sequence>
<dbReference type="Proteomes" id="UP001396334">
    <property type="component" value="Unassembled WGS sequence"/>
</dbReference>
<gene>
    <name evidence="1" type="ORF">V6N11_022512</name>
</gene>
<protein>
    <submittedName>
        <fullName evidence="1">Uncharacterized protein</fullName>
    </submittedName>
</protein>
<organism evidence="1 2">
    <name type="scientific">Hibiscus sabdariffa</name>
    <name type="common">roselle</name>
    <dbReference type="NCBI Taxonomy" id="183260"/>
    <lineage>
        <taxon>Eukaryota</taxon>
        <taxon>Viridiplantae</taxon>
        <taxon>Streptophyta</taxon>
        <taxon>Embryophyta</taxon>
        <taxon>Tracheophyta</taxon>
        <taxon>Spermatophyta</taxon>
        <taxon>Magnoliopsida</taxon>
        <taxon>eudicotyledons</taxon>
        <taxon>Gunneridae</taxon>
        <taxon>Pentapetalae</taxon>
        <taxon>rosids</taxon>
        <taxon>malvids</taxon>
        <taxon>Malvales</taxon>
        <taxon>Malvaceae</taxon>
        <taxon>Malvoideae</taxon>
        <taxon>Hibiscus</taxon>
    </lineage>
</organism>